<reference evidence="4" key="1">
    <citation type="submission" date="2017-10" db="EMBL/GenBank/DDBJ databases">
        <title>Rapid genome shrinkage in a self-fertile nematode reveals novel sperm competition proteins.</title>
        <authorList>
            <person name="Yin D."/>
            <person name="Schwarz E.M."/>
            <person name="Thomas C.G."/>
            <person name="Felde R.L."/>
            <person name="Korf I.F."/>
            <person name="Cutter A.D."/>
            <person name="Schartner C.M."/>
            <person name="Ralston E.J."/>
            <person name="Meyer B.J."/>
            <person name="Haag E.S."/>
        </authorList>
    </citation>
    <scope>NUCLEOTIDE SEQUENCE [LARGE SCALE GENOMIC DNA]</scope>
    <source>
        <strain evidence="4">JU1422</strain>
    </source>
</reference>
<dbReference type="CDD" id="cd00121">
    <property type="entry name" value="MATH"/>
    <property type="match status" value="1"/>
</dbReference>
<evidence type="ECO:0000313" key="3">
    <source>
        <dbReference type="EMBL" id="PIC47895.1"/>
    </source>
</evidence>
<protein>
    <recommendedName>
        <fullName evidence="2">MATH domain-containing protein</fullName>
    </recommendedName>
</protein>
<proteinExistence type="predicted"/>
<keyword evidence="4" id="KW-1185">Reference proteome</keyword>
<evidence type="ECO:0000259" key="2">
    <source>
        <dbReference type="SMART" id="SM00061"/>
    </source>
</evidence>
<dbReference type="PANTHER" id="PTHR46308:SF1">
    <property type="entry name" value="MATH DOMAIN-CONTAINING PROTEIN"/>
    <property type="match status" value="1"/>
</dbReference>
<feature type="compositionally biased region" description="Basic and acidic residues" evidence="1">
    <location>
        <begin position="75"/>
        <end position="95"/>
    </location>
</feature>
<feature type="domain" description="MATH" evidence="2">
    <location>
        <begin position="118"/>
        <end position="215"/>
    </location>
</feature>
<accession>A0A2G5V7X3</accession>
<dbReference type="InterPro" id="IPR002083">
    <property type="entry name" value="MATH/TRAF_dom"/>
</dbReference>
<comment type="caution">
    <text evidence="3">The sequence shown here is derived from an EMBL/GenBank/DDBJ whole genome shotgun (WGS) entry which is preliminary data.</text>
</comment>
<name>A0A2G5V7X3_9PELO</name>
<feature type="region of interest" description="Disordered" evidence="1">
    <location>
        <begin position="74"/>
        <end position="95"/>
    </location>
</feature>
<dbReference type="PANTHER" id="PTHR46308">
    <property type="entry name" value="MATH (MEPRIN-ASSOCIATED TRAF HOMOLOGY) DOMAIN CONTAINING"/>
    <property type="match status" value="1"/>
</dbReference>
<dbReference type="EMBL" id="PDUG01000002">
    <property type="protein sequence ID" value="PIC47895.1"/>
    <property type="molecule type" value="Genomic_DNA"/>
</dbReference>
<feature type="compositionally biased region" description="Polar residues" evidence="1">
    <location>
        <begin position="13"/>
        <end position="24"/>
    </location>
</feature>
<dbReference type="Proteomes" id="UP000230233">
    <property type="component" value="Chromosome II"/>
</dbReference>
<gene>
    <name evidence="3" type="primary">Cnig_chr_II.g7074</name>
    <name evidence="3" type="ORF">B9Z55_007074</name>
</gene>
<dbReference type="SMART" id="SM00061">
    <property type="entry name" value="MATH"/>
    <property type="match status" value="1"/>
</dbReference>
<organism evidence="3 4">
    <name type="scientific">Caenorhabditis nigoni</name>
    <dbReference type="NCBI Taxonomy" id="1611254"/>
    <lineage>
        <taxon>Eukaryota</taxon>
        <taxon>Metazoa</taxon>
        <taxon>Ecdysozoa</taxon>
        <taxon>Nematoda</taxon>
        <taxon>Chromadorea</taxon>
        <taxon>Rhabditida</taxon>
        <taxon>Rhabditina</taxon>
        <taxon>Rhabditomorpha</taxon>
        <taxon>Rhabditoidea</taxon>
        <taxon>Rhabditidae</taxon>
        <taxon>Peloderinae</taxon>
        <taxon>Caenorhabditis</taxon>
    </lineage>
</organism>
<feature type="region of interest" description="Disordered" evidence="1">
    <location>
        <begin position="1"/>
        <end position="24"/>
    </location>
</feature>
<dbReference type="Pfam" id="PF00917">
    <property type="entry name" value="MATH"/>
    <property type="match status" value="1"/>
</dbReference>
<dbReference type="AlphaFoldDB" id="A0A2G5V7X3"/>
<evidence type="ECO:0000256" key="1">
    <source>
        <dbReference type="SAM" id="MobiDB-lite"/>
    </source>
</evidence>
<evidence type="ECO:0000313" key="4">
    <source>
        <dbReference type="Proteomes" id="UP000230233"/>
    </source>
</evidence>
<sequence length="215" mass="24868">MTVNDEGSDSGIGENSQIDLLSENQELRAEKDEILKEIKLMIDAQSEKLTEKQDKKFKELSERLQSMENLISKISKVDEDAEPKENSNQDVKTPEKLSNTIDSSVTKQTVPVSEKRFVLKHVFKDVENFVEGKSYESDIENHFNLDSYIHLKRSNDELAFYVHIRGPKDEIKWAVETKAHLKIYGPKQKSKVKSFDHRYEKNEGCTCLKMGRNEK</sequence>